<gene>
    <name evidence="2" type="ORF">PTZ04_21325</name>
</gene>
<keyword evidence="3" id="KW-1185">Reference proteome</keyword>
<accession>A0ABT5UZ09</accession>
<evidence type="ECO:0000259" key="1">
    <source>
        <dbReference type="Pfam" id="PF18316"/>
    </source>
</evidence>
<name>A0ABT5UZ09_EUBLI</name>
<sequence>MKKDKMKDLQVFAAPVNVTGDAQIQVRAREIDFVTSFGKNMQALLDVMGITRMIRKENGSVLKTKKVTGVLQSGDVAEGDEIPMSQYAVEETEFDSIRIAKYRKGVSLEAIAEKGYEAAVALTDEEFKSDLQNVVTDKFYNQLKLGSLVGHESTWQMAVAMAIGRVKDKFKKMKRTATGVAVWVNTLDVYKYIGAADITIQTAFGMDYIKNFLGADIVFVSSEIPENTVVATPLNNLVAYYVDPADSEFVKAGLSYTTDPATGFIGFHAQGNYDRAISDMFAIMGVRLFAEYLDAIAHISVGGSDTQTLGKLTVKSEAGSEAGKTKLTVEPQSASIRNIYKYKTNASQASEVTYGMDVKTWPKWDGKSEVAATAGHHITVVEADQNYKAIRSGGVVADVNPGE</sequence>
<feature type="domain" description="S-layer protein SbsC C-terminal" evidence="1">
    <location>
        <begin position="317"/>
        <end position="388"/>
    </location>
</feature>
<dbReference type="Pfam" id="PF18316">
    <property type="entry name" value="S-l_SbsC_C"/>
    <property type="match status" value="1"/>
</dbReference>
<dbReference type="EMBL" id="JAQSVD010000020">
    <property type="protein sequence ID" value="MDE1472807.1"/>
    <property type="molecule type" value="Genomic_DNA"/>
</dbReference>
<protein>
    <recommendedName>
        <fullName evidence="1">S-layer protein SbsC C-terminal domain-containing protein</fullName>
    </recommendedName>
</protein>
<dbReference type="RefSeq" id="WP_274703065.1">
    <property type="nucleotide sequence ID" value="NZ_JAQSVD010000020.1"/>
</dbReference>
<evidence type="ECO:0000313" key="2">
    <source>
        <dbReference type="EMBL" id="MDE1472807.1"/>
    </source>
</evidence>
<dbReference type="InterPro" id="IPR040751">
    <property type="entry name" value="SbsC_C"/>
</dbReference>
<comment type="caution">
    <text evidence="2">The sequence shown here is derived from an EMBL/GenBank/DDBJ whole genome shotgun (WGS) entry which is preliminary data.</text>
</comment>
<reference evidence="2 3" key="1">
    <citation type="submission" date="2023-02" db="EMBL/GenBank/DDBJ databases">
        <title>Comparative genome analysis of Eubacterium limosum species.</title>
        <authorList>
            <person name="Bak J.E."/>
        </authorList>
    </citation>
    <scope>NUCLEOTIDE SEQUENCE [LARGE SCALE GENOMIC DNA]</scope>
    <source>
        <strain evidence="2 3">KGMB01548</strain>
    </source>
</reference>
<organism evidence="2 3">
    <name type="scientific">Eubacterium limosum</name>
    <dbReference type="NCBI Taxonomy" id="1736"/>
    <lineage>
        <taxon>Bacteria</taxon>
        <taxon>Bacillati</taxon>
        <taxon>Bacillota</taxon>
        <taxon>Clostridia</taxon>
        <taxon>Eubacteriales</taxon>
        <taxon>Eubacteriaceae</taxon>
        <taxon>Eubacterium</taxon>
    </lineage>
</organism>
<dbReference type="Proteomes" id="UP001215087">
    <property type="component" value="Unassembled WGS sequence"/>
</dbReference>
<proteinExistence type="predicted"/>
<evidence type="ECO:0000313" key="3">
    <source>
        <dbReference type="Proteomes" id="UP001215087"/>
    </source>
</evidence>